<feature type="transmembrane region" description="Helical" evidence="1">
    <location>
        <begin position="59"/>
        <end position="78"/>
    </location>
</feature>
<proteinExistence type="predicted"/>
<comment type="caution">
    <text evidence="2">The sequence shown here is derived from an EMBL/GenBank/DDBJ whole genome shotgun (WGS) entry which is preliminary data.</text>
</comment>
<name>A0A4Z1HJ02_9HELO</name>
<keyword evidence="1" id="KW-0472">Membrane</keyword>
<dbReference type="EMBL" id="PQXN01000222">
    <property type="protein sequence ID" value="TGO49026.1"/>
    <property type="molecule type" value="Genomic_DNA"/>
</dbReference>
<keyword evidence="1" id="KW-0812">Transmembrane</keyword>
<protein>
    <submittedName>
        <fullName evidence="2">Uncharacterized protein</fullName>
    </submittedName>
</protein>
<gene>
    <name evidence="2" type="ORF">BCON_0223g00130</name>
</gene>
<evidence type="ECO:0000313" key="2">
    <source>
        <dbReference type="EMBL" id="TGO49026.1"/>
    </source>
</evidence>
<dbReference type="Proteomes" id="UP000297527">
    <property type="component" value="Unassembled WGS sequence"/>
</dbReference>
<accession>A0A4Z1HJ02</accession>
<dbReference type="OrthoDB" id="3560301at2759"/>
<evidence type="ECO:0000313" key="3">
    <source>
        <dbReference type="Proteomes" id="UP000297527"/>
    </source>
</evidence>
<organism evidence="2 3">
    <name type="scientific">Botryotinia convoluta</name>
    <dbReference type="NCBI Taxonomy" id="54673"/>
    <lineage>
        <taxon>Eukaryota</taxon>
        <taxon>Fungi</taxon>
        <taxon>Dikarya</taxon>
        <taxon>Ascomycota</taxon>
        <taxon>Pezizomycotina</taxon>
        <taxon>Leotiomycetes</taxon>
        <taxon>Helotiales</taxon>
        <taxon>Sclerotiniaceae</taxon>
        <taxon>Botryotinia</taxon>
    </lineage>
</organism>
<keyword evidence="1" id="KW-1133">Transmembrane helix</keyword>
<keyword evidence="3" id="KW-1185">Reference proteome</keyword>
<reference evidence="2 3" key="1">
    <citation type="submission" date="2017-12" db="EMBL/GenBank/DDBJ databases">
        <title>Comparative genomics of Botrytis spp.</title>
        <authorList>
            <person name="Valero-Jimenez C.A."/>
            <person name="Tapia P."/>
            <person name="Veloso J."/>
            <person name="Silva-Moreno E."/>
            <person name="Staats M."/>
            <person name="Valdes J.H."/>
            <person name="Van Kan J.A.L."/>
        </authorList>
    </citation>
    <scope>NUCLEOTIDE SEQUENCE [LARGE SCALE GENOMIC DNA]</scope>
    <source>
        <strain evidence="2 3">MUCL11595</strain>
    </source>
</reference>
<evidence type="ECO:0000256" key="1">
    <source>
        <dbReference type="SAM" id="Phobius"/>
    </source>
</evidence>
<sequence length="214" mass="24274">MDLTSSSYTASLNPTPPSFINSSTSPLTTISSIQNSTSKDDNTCCITEIANPGRVSVPIVALIVLVTLGIYTSLGLIFSRYDVYKLRKNVARLRFEKLDDRMEQLRNHELKIRTTLFEDHFQQDASELVQIRDLQNTTIVFDRGAMNHFADGFEAAKREAYEISRRKFVKRYQVESSQIKKKKHGEFGPVPKYSQGNRPLLTIIRITLSHTSGI</sequence>
<dbReference type="AlphaFoldDB" id="A0A4Z1HJ02"/>